<dbReference type="GO" id="GO:0008726">
    <property type="term" value="F:alkanesulfonate monooxygenase activity"/>
    <property type="evidence" value="ECO:0007669"/>
    <property type="project" value="TreeGrafter"/>
</dbReference>
<name>A0A4U3MAR9_9ACTN</name>
<dbReference type="InterPro" id="IPR011251">
    <property type="entry name" value="Luciferase-like_dom"/>
</dbReference>
<evidence type="ECO:0000256" key="1">
    <source>
        <dbReference type="ARBA" id="ARBA00022630"/>
    </source>
</evidence>
<evidence type="ECO:0000256" key="3">
    <source>
        <dbReference type="ARBA" id="ARBA00023002"/>
    </source>
</evidence>
<proteinExistence type="predicted"/>
<evidence type="ECO:0000256" key="2">
    <source>
        <dbReference type="ARBA" id="ARBA00022643"/>
    </source>
</evidence>
<dbReference type="GO" id="GO:0046306">
    <property type="term" value="P:alkanesulfonate catabolic process"/>
    <property type="evidence" value="ECO:0007669"/>
    <property type="project" value="TreeGrafter"/>
</dbReference>
<gene>
    <name evidence="6" type="ORF">FDA94_24115</name>
</gene>
<accession>A0A4U3MAR9</accession>
<dbReference type="Proteomes" id="UP000308705">
    <property type="component" value="Unassembled WGS sequence"/>
</dbReference>
<dbReference type="NCBIfam" id="TIGR03619">
    <property type="entry name" value="F420_Rv2161c"/>
    <property type="match status" value="1"/>
</dbReference>
<comment type="caution">
    <text evidence="6">The sequence shown here is derived from an EMBL/GenBank/DDBJ whole genome shotgun (WGS) entry which is preliminary data.</text>
</comment>
<feature type="domain" description="Luciferase-like" evidence="5">
    <location>
        <begin position="16"/>
        <end position="238"/>
    </location>
</feature>
<keyword evidence="2" id="KW-0288">FMN</keyword>
<dbReference type="Gene3D" id="3.20.20.30">
    <property type="entry name" value="Luciferase-like domain"/>
    <property type="match status" value="1"/>
</dbReference>
<keyword evidence="1" id="KW-0285">Flavoprotein</keyword>
<evidence type="ECO:0000259" key="5">
    <source>
        <dbReference type="Pfam" id="PF00296"/>
    </source>
</evidence>
<dbReference type="InterPro" id="IPR036661">
    <property type="entry name" value="Luciferase-like_sf"/>
</dbReference>
<dbReference type="RefSeq" id="WP_137249355.1">
    <property type="nucleotide sequence ID" value="NZ_SZQA01000025.1"/>
</dbReference>
<dbReference type="OrthoDB" id="3206024at2"/>
<evidence type="ECO:0000313" key="7">
    <source>
        <dbReference type="Proteomes" id="UP000308705"/>
    </source>
</evidence>
<sequence>MRLGLGLPTLGHLASPGFIASAARRAEELGYHSLWAGERLLDPVKPRSRYPGTRDGGLPQTMKIAYDPLTTLAFAAAVTTRITLGTSVLCMLLHNPVVLAKQLATLDALSGGRLRPGLGQGWSLDEIEAAGNTPDGQGRRSEEFVTVLRGLWGAGTTAYTGEFFTVPETAFEPKPAAPRIYLGVYAPRAVERAGRLADGWLPGGLPLDMLLPLRETLFTSAREAGRPEPEVVVRANVRFTEHRRRPFQGTWEQIGADLAAYRDAGIDEVFLDFVLDDATLTEEGFVERMEIAARLWDVTGNSLG</sequence>
<protein>
    <submittedName>
        <fullName evidence="6">TIGR03619 family F420-dependent LLM class oxidoreductase</fullName>
        <ecNumber evidence="6">1.-.-.-</ecNumber>
    </submittedName>
</protein>
<dbReference type="EMBL" id="SZQA01000025">
    <property type="protein sequence ID" value="TKK85730.1"/>
    <property type="molecule type" value="Genomic_DNA"/>
</dbReference>
<dbReference type="Pfam" id="PF00296">
    <property type="entry name" value="Bac_luciferase"/>
    <property type="match status" value="1"/>
</dbReference>
<keyword evidence="4" id="KW-0503">Monooxygenase</keyword>
<evidence type="ECO:0000313" key="6">
    <source>
        <dbReference type="EMBL" id="TKK85730.1"/>
    </source>
</evidence>
<keyword evidence="7" id="KW-1185">Reference proteome</keyword>
<reference evidence="6 7" key="1">
    <citation type="submission" date="2019-04" db="EMBL/GenBank/DDBJ databases">
        <title>Herbidospora sp. NEAU-GS14.nov., a novel actinomycete isolated from soil.</title>
        <authorList>
            <person name="Han L."/>
        </authorList>
    </citation>
    <scope>NUCLEOTIDE SEQUENCE [LARGE SCALE GENOMIC DNA]</scope>
    <source>
        <strain evidence="6 7">NEAU-GS14</strain>
    </source>
</reference>
<dbReference type="PANTHER" id="PTHR42847:SF4">
    <property type="entry name" value="ALKANESULFONATE MONOOXYGENASE-RELATED"/>
    <property type="match status" value="1"/>
</dbReference>
<dbReference type="InterPro" id="IPR050172">
    <property type="entry name" value="SsuD_RutA_monooxygenase"/>
</dbReference>
<dbReference type="EC" id="1.-.-.-" evidence="6"/>
<dbReference type="InterPro" id="IPR019921">
    <property type="entry name" value="Lucif-like_OxRdtase_Rv2161c"/>
</dbReference>
<dbReference type="PANTHER" id="PTHR42847">
    <property type="entry name" value="ALKANESULFONATE MONOOXYGENASE"/>
    <property type="match status" value="1"/>
</dbReference>
<organism evidence="6 7">
    <name type="scientific">Herbidospora galbida</name>
    <dbReference type="NCBI Taxonomy" id="2575442"/>
    <lineage>
        <taxon>Bacteria</taxon>
        <taxon>Bacillati</taxon>
        <taxon>Actinomycetota</taxon>
        <taxon>Actinomycetes</taxon>
        <taxon>Streptosporangiales</taxon>
        <taxon>Streptosporangiaceae</taxon>
        <taxon>Herbidospora</taxon>
    </lineage>
</organism>
<dbReference type="SUPFAM" id="SSF51679">
    <property type="entry name" value="Bacterial luciferase-like"/>
    <property type="match status" value="1"/>
</dbReference>
<keyword evidence="3 6" id="KW-0560">Oxidoreductase</keyword>
<evidence type="ECO:0000256" key="4">
    <source>
        <dbReference type="ARBA" id="ARBA00023033"/>
    </source>
</evidence>
<dbReference type="AlphaFoldDB" id="A0A4U3MAR9"/>